<dbReference type="NCBIfam" id="NF004861">
    <property type="entry name" value="PRK06217.1"/>
    <property type="match status" value="1"/>
</dbReference>
<reference evidence="1 2" key="1">
    <citation type="submission" date="2018-03" db="EMBL/GenBank/DDBJ databases">
        <title>Genomic Encyclopedia of Archaeal and Bacterial Type Strains, Phase II (KMG-II): from individual species to whole genera.</title>
        <authorList>
            <person name="Goeker M."/>
        </authorList>
    </citation>
    <scope>NUCLEOTIDE SEQUENCE [LARGE SCALE GENOMIC DNA]</scope>
    <source>
        <strain evidence="1 2">ATCC BAA-1496</strain>
    </source>
</reference>
<keyword evidence="1" id="KW-0418">Kinase</keyword>
<proteinExistence type="predicted"/>
<dbReference type="OrthoDB" id="5508973at2"/>
<dbReference type="EMBL" id="PVTI01000047">
    <property type="protein sequence ID" value="PRY48911.1"/>
    <property type="molecule type" value="Genomic_DNA"/>
</dbReference>
<evidence type="ECO:0000313" key="1">
    <source>
        <dbReference type="EMBL" id="PRY48911.1"/>
    </source>
</evidence>
<keyword evidence="2" id="KW-1185">Reference proteome</keyword>
<dbReference type="PANTHER" id="PTHR37816">
    <property type="entry name" value="YALI0E33011P"/>
    <property type="match status" value="1"/>
</dbReference>
<name>A0A2T0TTD3_9MICO</name>
<dbReference type="AlphaFoldDB" id="A0A2T0TTD3"/>
<keyword evidence="1" id="KW-0808">Transferase</keyword>
<gene>
    <name evidence="1" type="ORF">BCF74_1475</name>
</gene>
<organism evidence="1 2">
    <name type="scientific">Knoellia remsis</name>
    <dbReference type="NCBI Taxonomy" id="407159"/>
    <lineage>
        <taxon>Bacteria</taxon>
        <taxon>Bacillati</taxon>
        <taxon>Actinomycetota</taxon>
        <taxon>Actinomycetes</taxon>
        <taxon>Micrococcales</taxon>
        <taxon>Intrasporangiaceae</taxon>
        <taxon>Knoellia</taxon>
    </lineage>
</organism>
<dbReference type="PANTHER" id="PTHR37816:SF2">
    <property type="entry name" value="DNA TOPOLOGY MODULATION PROTEIN FLAR-RELATED PROTEIN"/>
    <property type="match status" value="1"/>
</dbReference>
<dbReference type="RefSeq" id="WP_106299038.1">
    <property type="nucleotide sequence ID" value="NZ_PVTI01000047.1"/>
</dbReference>
<dbReference type="GO" id="GO:0016301">
    <property type="term" value="F:kinase activity"/>
    <property type="evidence" value="ECO:0007669"/>
    <property type="project" value="UniProtKB-KW"/>
</dbReference>
<dbReference type="InterPro" id="IPR052922">
    <property type="entry name" value="Cytidylate_Kinase-2"/>
</dbReference>
<dbReference type="SUPFAM" id="SSF52540">
    <property type="entry name" value="P-loop containing nucleoside triphosphate hydrolases"/>
    <property type="match status" value="1"/>
</dbReference>
<comment type="caution">
    <text evidence="1">The sequence shown here is derived from an EMBL/GenBank/DDBJ whole genome shotgun (WGS) entry which is preliminary data.</text>
</comment>
<dbReference type="InterPro" id="IPR027417">
    <property type="entry name" value="P-loop_NTPase"/>
</dbReference>
<sequence length="189" mass="20788">MNRGRVHITGASGSGTTTLGRALAQAWSVPHADTDDYFWMPTTPPYTTKRPEADRVRLMRELFLDRDAWVLSGTLVGWGDEVAPHFDLVVFLSLGNDARLGRLTARERVRYGARIDPGGDLAGAHEEFLGWAAGYEDPTFDGRSRAMHERWLAGLDCPVLRLDSGQPVNELVEAVLTSEPSPGQPSTSR</sequence>
<accession>A0A2T0TTD3</accession>
<protein>
    <submittedName>
        <fullName evidence="1">Adenylate kinase family enzyme</fullName>
    </submittedName>
</protein>
<dbReference type="Gene3D" id="3.40.50.300">
    <property type="entry name" value="P-loop containing nucleotide triphosphate hydrolases"/>
    <property type="match status" value="1"/>
</dbReference>
<dbReference type="Proteomes" id="UP000237822">
    <property type="component" value="Unassembled WGS sequence"/>
</dbReference>
<evidence type="ECO:0000313" key="2">
    <source>
        <dbReference type="Proteomes" id="UP000237822"/>
    </source>
</evidence>